<keyword evidence="3" id="KW-1185">Reference proteome</keyword>
<dbReference type="Proteomes" id="UP000029221">
    <property type="component" value="Unassembled WGS sequence"/>
</dbReference>
<dbReference type="AlphaFoldDB" id="A0A090QMU0"/>
<gene>
    <name evidence="2" type="ORF">JCM19294_1155</name>
</gene>
<accession>A0A090QMU0</accession>
<reference evidence="2" key="1">
    <citation type="journal article" date="2014" name="Genome Announc.">
        <title>Draft Genome Sequences of Marine Flavobacterium Nonlabens Strains NR17, NR24, NR27, NR32, NR33, and Ara13.</title>
        <authorList>
            <person name="Nakanishi M."/>
            <person name="Meirelles P."/>
            <person name="Suzuki R."/>
            <person name="Takatani N."/>
            <person name="Mino S."/>
            <person name="Suda W."/>
            <person name="Oshima K."/>
            <person name="Hattori M."/>
            <person name="Ohkuma M."/>
            <person name="Hosokawa M."/>
            <person name="Miyashita K."/>
            <person name="Thompson F.L."/>
            <person name="Niwa A."/>
            <person name="Sawabe T."/>
            <person name="Sawabe T."/>
        </authorList>
    </citation>
    <scope>NUCLEOTIDE SEQUENCE [LARGE SCALE GENOMIC DNA]</scope>
    <source>
        <strain evidence="2">JCM 19294</strain>
    </source>
</reference>
<evidence type="ECO:0000313" key="2">
    <source>
        <dbReference type="EMBL" id="GAK96846.1"/>
    </source>
</evidence>
<evidence type="ECO:0000313" key="3">
    <source>
        <dbReference type="Proteomes" id="UP000029221"/>
    </source>
</evidence>
<name>A0A090QMU0_9FLAO</name>
<feature type="transmembrane region" description="Helical" evidence="1">
    <location>
        <begin position="17"/>
        <end position="40"/>
    </location>
</feature>
<keyword evidence="1" id="KW-1133">Transmembrane helix</keyword>
<comment type="caution">
    <text evidence="2">The sequence shown here is derived from an EMBL/GenBank/DDBJ whole genome shotgun (WGS) entry which is preliminary data.</text>
</comment>
<protein>
    <submittedName>
        <fullName evidence="2">Uncharacterized protein</fullName>
    </submittedName>
</protein>
<evidence type="ECO:0000256" key="1">
    <source>
        <dbReference type="SAM" id="Phobius"/>
    </source>
</evidence>
<keyword evidence="1" id="KW-0472">Membrane</keyword>
<sequence>MEQIQELFEILKSTPEMALWGLLIWCIYILAKLASVVYAVKIVFQLAINKIHDYKIKKLNLTNKEEIDDARKKLLQRERDIITSESSLSDLKRLANQFEKASISSVDLQDWTELIQTIRSTSYVHRSDIQEATRVLKNHKNKLNKS</sequence>
<dbReference type="RefSeq" id="WP_042278367.1">
    <property type="nucleotide sequence ID" value="NZ_BBML01000003.1"/>
</dbReference>
<keyword evidence="1" id="KW-0812">Transmembrane</keyword>
<organism evidence="2 3">
    <name type="scientific">Nonlabens tegetincola</name>
    <dbReference type="NCBI Taxonomy" id="323273"/>
    <lineage>
        <taxon>Bacteria</taxon>
        <taxon>Pseudomonadati</taxon>
        <taxon>Bacteroidota</taxon>
        <taxon>Flavobacteriia</taxon>
        <taxon>Flavobacteriales</taxon>
        <taxon>Flavobacteriaceae</taxon>
        <taxon>Nonlabens</taxon>
    </lineage>
</organism>
<dbReference type="EMBL" id="BBML01000003">
    <property type="protein sequence ID" value="GAK96846.1"/>
    <property type="molecule type" value="Genomic_DNA"/>
</dbReference>
<proteinExistence type="predicted"/>